<dbReference type="InterPro" id="IPR027469">
    <property type="entry name" value="Cation_efflux_TMD_sf"/>
</dbReference>
<evidence type="ECO:0000256" key="5">
    <source>
        <dbReference type="SAM" id="Phobius"/>
    </source>
</evidence>
<evidence type="ECO:0000256" key="2">
    <source>
        <dbReference type="ARBA" id="ARBA00022692"/>
    </source>
</evidence>
<name>A0A6J6V913_9ZZZZ</name>
<evidence type="ECO:0000256" key="4">
    <source>
        <dbReference type="ARBA" id="ARBA00023136"/>
    </source>
</evidence>
<keyword evidence="4 5" id="KW-0472">Membrane</keyword>
<feature type="transmembrane region" description="Helical" evidence="5">
    <location>
        <begin position="45"/>
        <end position="61"/>
    </location>
</feature>
<dbReference type="AlphaFoldDB" id="A0A6J6V913"/>
<evidence type="ECO:0000259" key="6">
    <source>
        <dbReference type="Pfam" id="PF01545"/>
    </source>
</evidence>
<comment type="subcellular location">
    <subcellularLocation>
        <location evidence="1">Membrane</location>
        <topology evidence="1">Multi-pass membrane protein</topology>
    </subcellularLocation>
</comment>
<dbReference type="Pfam" id="PF01545">
    <property type="entry name" value="Cation_efflux"/>
    <property type="match status" value="1"/>
</dbReference>
<evidence type="ECO:0000256" key="3">
    <source>
        <dbReference type="ARBA" id="ARBA00022989"/>
    </source>
</evidence>
<sequence>MGSIRNVVRIVAIANLGYFIVEFIFALRIGSVSLFADSIDFLEDASVNILIFIGLGWSLVARKHLSRVIALLLMIPAISVLITTIYKINNPSAPSGAIISFVALGALIVNFTCAFLLAKFRQDQQSLVLAAYLSARNDALANISVISAGVITLFWISPIPDLVVGISIGMLNADAALKVWRSS</sequence>
<organism evidence="7">
    <name type="scientific">freshwater metagenome</name>
    <dbReference type="NCBI Taxonomy" id="449393"/>
    <lineage>
        <taxon>unclassified sequences</taxon>
        <taxon>metagenomes</taxon>
        <taxon>ecological metagenomes</taxon>
    </lineage>
</organism>
<dbReference type="EMBL" id="CAEZZO010000071">
    <property type="protein sequence ID" value="CAB4767403.1"/>
    <property type="molecule type" value="Genomic_DNA"/>
</dbReference>
<dbReference type="InterPro" id="IPR058533">
    <property type="entry name" value="Cation_efflux_TM"/>
</dbReference>
<proteinExistence type="predicted"/>
<feature type="transmembrane region" description="Helical" evidence="5">
    <location>
        <begin position="98"/>
        <end position="118"/>
    </location>
</feature>
<gene>
    <name evidence="7" type="ORF">UFOPK2886_00566</name>
</gene>
<dbReference type="GO" id="GO:0008324">
    <property type="term" value="F:monoatomic cation transmembrane transporter activity"/>
    <property type="evidence" value="ECO:0007669"/>
    <property type="project" value="InterPro"/>
</dbReference>
<feature type="transmembrane region" description="Helical" evidence="5">
    <location>
        <begin position="139"/>
        <end position="156"/>
    </location>
</feature>
<keyword evidence="3 5" id="KW-1133">Transmembrane helix</keyword>
<keyword evidence="2 5" id="KW-0812">Transmembrane</keyword>
<reference evidence="7" key="1">
    <citation type="submission" date="2020-05" db="EMBL/GenBank/DDBJ databases">
        <authorList>
            <person name="Chiriac C."/>
            <person name="Salcher M."/>
            <person name="Ghai R."/>
            <person name="Kavagutti S V."/>
        </authorList>
    </citation>
    <scope>NUCLEOTIDE SEQUENCE</scope>
</reference>
<evidence type="ECO:0000256" key="1">
    <source>
        <dbReference type="ARBA" id="ARBA00004141"/>
    </source>
</evidence>
<feature type="domain" description="Cation efflux protein transmembrane" evidence="6">
    <location>
        <begin position="9"/>
        <end position="182"/>
    </location>
</feature>
<dbReference type="SUPFAM" id="SSF161111">
    <property type="entry name" value="Cation efflux protein transmembrane domain-like"/>
    <property type="match status" value="1"/>
</dbReference>
<protein>
    <submittedName>
        <fullName evidence="7">Unannotated protein</fullName>
    </submittedName>
</protein>
<feature type="transmembrane region" description="Helical" evidence="5">
    <location>
        <begin position="68"/>
        <end position="86"/>
    </location>
</feature>
<evidence type="ECO:0000313" key="7">
    <source>
        <dbReference type="EMBL" id="CAB4767403.1"/>
    </source>
</evidence>
<feature type="transmembrane region" description="Helical" evidence="5">
    <location>
        <begin position="7"/>
        <end position="25"/>
    </location>
</feature>
<accession>A0A6J6V913</accession>
<dbReference type="Gene3D" id="1.20.1510.10">
    <property type="entry name" value="Cation efflux protein transmembrane domain"/>
    <property type="match status" value="1"/>
</dbReference>
<dbReference type="GO" id="GO:0016020">
    <property type="term" value="C:membrane"/>
    <property type="evidence" value="ECO:0007669"/>
    <property type="project" value="UniProtKB-SubCell"/>
</dbReference>